<sequence length="59" mass="6691">MNKQPRPMFPSDRELLFIALFIVVFILPFAIARALFWRTQDAIAASKEAKPSPESSTPQ</sequence>
<keyword evidence="1" id="KW-1133">Transmembrane helix</keyword>
<name>A0A0F9VQ72_9ZZZZ</name>
<dbReference type="AlphaFoldDB" id="A0A0F9VQ72"/>
<reference evidence="2" key="1">
    <citation type="journal article" date="2015" name="Nature">
        <title>Complex archaea that bridge the gap between prokaryotes and eukaryotes.</title>
        <authorList>
            <person name="Spang A."/>
            <person name="Saw J.H."/>
            <person name="Jorgensen S.L."/>
            <person name="Zaremba-Niedzwiedzka K."/>
            <person name="Martijn J."/>
            <person name="Lind A.E."/>
            <person name="van Eijk R."/>
            <person name="Schleper C."/>
            <person name="Guy L."/>
            <person name="Ettema T.J."/>
        </authorList>
    </citation>
    <scope>NUCLEOTIDE SEQUENCE</scope>
</reference>
<gene>
    <name evidence="2" type="ORF">LCGC14_0378490</name>
</gene>
<comment type="caution">
    <text evidence="2">The sequence shown here is derived from an EMBL/GenBank/DDBJ whole genome shotgun (WGS) entry which is preliminary data.</text>
</comment>
<keyword evidence="1" id="KW-0812">Transmembrane</keyword>
<organism evidence="2">
    <name type="scientific">marine sediment metagenome</name>
    <dbReference type="NCBI Taxonomy" id="412755"/>
    <lineage>
        <taxon>unclassified sequences</taxon>
        <taxon>metagenomes</taxon>
        <taxon>ecological metagenomes</taxon>
    </lineage>
</organism>
<accession>A0A0F9VQ72</accession>
<evidence type="ECO:0000313" key="2">
    <source>
        <dbReference type="EMBL" id="KKN75611.1"/>
    </source>
</evidence>
<feature type="transmembrane region" description="Helical" evidence="1">
    <location>
        <begin position="15"/>
        <end position="36"/>
    </location>
</feature>
<evidence type="ECO:0000256" key="1">
    <source>
        <dbReference type="SAM" id="Phobius"/>
    </source>
</evidence>
<dbReference type="EMBL" id="LAZR01000306">
    <property type="protein sequence ID" value="KKN75611.1"/>
    <property type="molecule type" value="Genomic_DNA"/>
</dbReference>
<keyword evidence="1" id="KW-0472">Membrane</keyword>
<protein>
    <submittedName>
        <fullName evidence="2">Uncharacterized protein</fullName>
    </submittedName>
</protein>
<proteinExistence type="predicted"/>